<keyword evidence="6" id="KW-0378">Hydrolase</keyword>
<evidence type="ECO:0000256" key="6">
    <source>
        <dbReference type="ARBA" id="ARBA00022801"/>
    </source>
</evidence>
<dbReference type="InterPro" id="IPR010994">
    <property type="entry name" value="RuvA_2-like"/>
</dbReference>
<dbReference type="InterPro" id="IPR047520">
    <property type="entry name" value="XPF_nuclease"/>
</dbReference>
<evidence type="ECO:0000313" key="11">
    <source>
        <dbReference type="EMBL" id="EIJ87578.1"/>
    </source>
</evidence>
<evidence type="ECO:0000256" key="2">
    <source>
        <dbReference type="ARBA" id="ARBA00010015"/>
    </source>
</evidence>
<dbReference type="EMBL" id="GL870881">
    <property type="protein sequence ID" value="EIJ87578.1"/>
    <property type="molecule type" value="Genomic_DNA"/>
</dbReference>
<evidence type="ECO:0000256" key="3">
    <source>
        <dbReference type="ARBA" id="ARBA00022722"/>
    </source>
</evidence>
<accession>I3EED1</accession>
<evidence type="ECO:0000256" key="8">
    <source>
        <dbReference type="ARBA" id="ARBA00023204"/>
    </source>
</evidence>
<gene>
    <name evidence="11" type="ORF">NEQG_02125</name>
</gene>
<dbReference type="SUPFAM" id="SSF47781">
    <property type="entry name" value="RuvA domain 2-like"/>
    <property type="match status" value="1"/>
</dbReference>
<dbReference type="GO" id="GO:0003697">
    <property type="term" value="F:single-stranded DNA binding"/>
    <property type="evidence" value="ECO:0007669"/>
    <property type="project" value="TreeGrafter"/>
</dbReference>
<dbReference type="GO" id="GO:1901255">
    <property type="term" value="P:nucleotide-excision repair involved in interstrand cross-link repair"/>
    <property type="evidence" value="ECO:0007669"/>
    <property type="project" value="TreeGrafter"/>
</dbReference>
<dbReference type="InterPro" id="IPR011335">
    <property type="entry name" value="Restrct_endonuc-II-like"/>
</dbReference>
<dbReference type="CDD" id="cd20078">
    <property type="entry name" value="XPF_nuclease_XPF_euk"/>
    <property type="match status" value="1"/>
</dbReference>
<dbReference type="Proteomes" id="UP000002872">
    <property type="component" value="Unassembled WGS sequence"/>
</dbReference>
<evidence type="ECO:0000259" key="10">
    <source>
        <dbReference type="SMART" id="SM00891"/>
    </source>
</evidence>
<keyword evidence="9" id="KW-0539">Nucleus</keyword>
<comment type="subcellular location">
    <subcellularLocation>
        <location evidence="1">Nucleus</location>
    </subcellularLocation>
</comment>
<evidence type="ECO:0000256" key="9">
    <source>
        <dbReference type="ARBA" id="ARBA00023242"/>
    </source>
</evidence>
<evidence type="ECO:0000256" key="4">
    <source>
        <dbReference type="ARBA" id="ARBA00022759"/>
    </source>
</evidence>
<dbReference type="Gene3D" id="1.10.150.20">
    <property type="entry name" value="5' to 3' exonuclease, C-terminal subdomain"/>
    <property type="match status" value="1"/>
</dbReference>
<dbReference type="HOGENOM" id="CLU_399054_0_0_1"/>
<dbReference type="SUPFAM" id="SSF52980">
    <property type="entry name" value="Restriction endonuclease-like"/>
    <property type="match status" value="1"/>
</dbReference>
<name>I3EED1_NEMP3</name>
<dbReference type="GO" id="GO:0000724">
    <property type="term" value="P:double-strand break repair via homologous recombination"/>
    <property type="evidence" value="ECO:0007669"/>
    <property type="project" value="TreeGrafter"/>
</dbReference>
<dbReference type="AlphaFoldDB" id="I3EED1"/>
<comment type="similarity">
    <text evidence="2">Belongs to the XPF family.</text>
</comment>
<dbReference type="PANTHER" id="PTHR10150">
    <property type="entry name" value="DNA REPAIR ENDONUCLEASE XPF"/>
    <property type="match status" value="1"/>
</dbReference>
<dbReference type="GO" id="GO:0000712">
    <property type="term" value="P:resolution of meiotic recombination intermediates"/>
    <property type="evidence" value="ECO:0007669"/>
    <property type="project" value="TreeGrafter"/>
</dbReference>
<reference evidence="11" key="1">
    <citation type="submission" date="2011-01" db="EMBL/GenBank/DDBJ databases">
        <title>The Genome Sequence of Nematocida parisii strain ERTm3.</title>
        <authorList>
            <consortium name="The Broad Institute Genome Sequencing Platform"/>
            <consortium name="The Broad Institute Genome Sequencing Center for Infectious Disease"/>
            <person name="Cuomo C."/>
            <person name="Troemel E."/>
            <person name="Young S.K."/>
            <person name="Zeng Q."/>
            <person name="Gargeya S."/>
            <person name="Fitzgerald M."/>
            <person name="Haas B."/>
            <person name="Abouelleil A."/>
            <person name="Alvarado L."/>
            <person name="Arachchi H.M."/>
            <person name="Berlin A."/>
            <person name="Chapman S.B."/>
            <person name="Gearin G."/>
            <person name="Goldberg J."/>
            <person name="Griggs A."/>
            <person name="Gujja S."/>
            <person name="Hansen M."/>
            <person name="Heiman D."/>
            <person name="Howarth C."/>
            <person name="Larimer J."/>
            <person name="Lui A."/>
            <person name="MacDonald P.J.P."/>
            <person name="McCowen C."/>
            <person name="Montmayeur A."/>
            <person name="Murphy C."/>
            <person name="Neiman D."/>
            <person name="Pearson M."/>
            <person name="Priest M."/>
            <person name="Roberts A."/>
            <person name="Saif S."/>
            <person name="Shea T."/>
            <person name="Sisk P."/>
            <person name="Stolte C."/>
            <person name="Sykes S."/>
            <person name="Wortman J."/>
            <person name="Nusbaum C."/>
            <person name="Birren B."/>
        </authorList>
    </citation>
    <scope>NUCLEOTIDE SEQUENCE</scope>
    <source>
        <strain evidence="11">ERTm3</strain>
    </source>
</reference>
<keyword evidence="5" id="KW-0227">DNA damage</keyword>
<sequence length="699" mass="80392">MHGHEKRIVKEVFSSKRTIHMLYKGVRLEIILKSIIDKSEETLVVLGATKLFIAKVKEAAKKKSLLGSATCNAVNKIHEIDIKTPSARRQRIYNEIGCVFVNDQIFLSDILKNNVLNTNIRTVTVISSAFLPRVKTIHDFILFTFKGFLNILFEWTGKDSFPDVVARGYIPSSGIFLYPSFRNSVIKSFGELEVNELTVQIDQNRRVIQSEILDLQQKVKSMVGKELFNEYIAKVLKLLENALVILHNTSIAEFFKYFTDITDINYIMGIIVSMYGIADSQHSRTIVYKSALEWLHLPGIEVIHRLAGDLQEKEFPKEALIRRVLEKNSNSAPVIFTESIEAEYVKPIGTAKDSRVDIFADNIHTVRKLSSTVHRALGYTKKKGSFKEPEKELETEMPKKFSHKAHPIHIILMNYSIGSLRRINMCRNRWHRRGVDFPLTIINIRDSSEEINYLQETVAEKDAFLYGIGLKQNRPEIIEKQLYAKEAEDPKAPLLQIDIRELKSSLPLHLVQKFNNLFRFEFKQLTVGDYVLNQSYYIERKRIDDFVSSLKNGRLFKQLQVLEYTKGASYLLIEFSQKEKISFLSYANRLQEIDLTGRIVSLLQNMKNTYIFYSSIERHSSELINALARKPPHKLISQKKQSPATLEALMAVPGVDSRNIDLIFSNFTSLYDLITASEERLTMAMGGKHGKKIYEFFNT</sequence>
<proteinExistence type="inferred from homology"/>
<keyword evidence="8" id="KW-0234">DNA repair</keyword>
<organism evidence="11 12">
    <name type="scientific">Nematocida parisii (strain ERTm3)</name>
    <name type="common">Nematode killer fungus</name>
    <dbReference type="NCBI Taxonomy" id="935791"/>
    <lineage>
        <taxon>Eukaryota</taxon>
        <taxon>Fungi</taxon>
        <taxon>Fungi incertae sedis</taxon>
        <taxon>Microsporidia</taxon>
        <taxon>Nematocida</taxon>
    </lineage>
</organism>
<keyword evidence="7" id="KW-0238">DNA-binding</keyword>
<evidence type="ECO:0000256" key="7">
    <source>
        <dbReference type="ARBA" id="ARBA00023125"/>
    </source>
</evidence>
<dbReference type="InterPro" id="IPR006166">
    <property type="entry name" value="ERCC4_domain"/>
</dbReference>
<dbReference type="OrthoDB" id="361020at2759"/>
<dbReference type="SMART" id="SM00891">
    <property type="entry name" value="ERCC4"/>
    <property type="match status" value="1"/>
</dbReference>
<dbReference type="PANTHER" id="PTHR10150:SF0">
    <property type="entry name" value="DNA REPAIR ENDONUCLEASE XPF"/>
    <property type="match status" value="1"/>
</dbReference>
<keyword evidence="12" id="KW-1185">Reference proteome</keyword>
<evidence type="ECO:0000256" key="1">
    <source>
        <dbReference type="ARBA" id="ARBA00004123"/>
    </source>
</evidence>
<dbReference type="GO" id="GO:0000110">
    <property type="term" value="C:nucleotide-excision repair factor 1 complex"/>
    <property type="evidence" value="ECO:0007669"/>
    <property type="project" value="TreeGrafter"/>
</dbReference>
<evidence type="ECO:0000256" key="5">
    <source>
        <dbReference type="ARBA" id="ARBA00022763"/>
    </source>
</evidence>
<dbReference type="VEuPathDB" id="MicrosporidiaDB:NEQG_02125"/>
<dbReference type="Pfam" id="PF02732">
    <property type="entry name" value="ERCC4"/>
    <property type="match status" value="1"/>
</dbReference>
<dbReference type="STRING" id="935791.I3EED1"/>
<dbReference type="Gene3D" id="3.40.50.10130">
    <property type="match status" value="1"/>
</dbReference>
<dbReference type="GO" id="GO:0000014">
    <property type="term" value="F:single-stranded DNA endodeoxyribonuclease activity"/>
    <property type="evidence" value="ECO:0007669"/>
    <property type="project" value="TreeGrafter"/>
</dbReference>
<evidence type="ECO:0000313" key="12">
    <source>
        <dbReference type="Proteomes" id="UP000002872"/>
    </source>
</evidence>
<keyword evidence="3" id="KW-0540">Nuclease</keyword>
<feature type="domain" description="ERCC4" evidence="10">
    <location>
        <begin position="494"/>
        <end position="577"/>
    </location>
</feature>
<dbReference type="GO" id="GO:0003684">
    <property type="term" value="F:damaged DNA binding"/>
    <property type="evidence" value="ECO:0007669"/>
    <property type="project" value="TreeGrafter"/>
</dbReference>
<protein>
    <recommendedName>
        <fullName evidence="10">ERCC4 domain-containing protein</fullName>
    </recommendedName>
</protein>
<keyword evidence="4" id="KW-0255">Endonuclease</keyword>
<dbReference type="InParanoid" id="I3EED1"/>